<feature type="binding site" evidence="10">
    <location>
        <position position="57"/>
    </location>
    <ligand>
        <name>Mg(2+)</name>
        <dbReference type="ChEBI" id="CHEBI:18420"/>
        <label>1</label>
    </ligand>
</feature>
<evidence type="ECO:0000256" key="5">
    <source>
        <dbReference type="ARBA" id="ARBA00022722"/>
    </source>
</evidence>
<feature type="binding site" evidence="10">
    <location>
        <position position="139"/>
    </location>
    <ligand>
        <name>Mg(2+)</name>
        <dbReference type="ChEBI" id="CHEBI:18420"/>
        <label>2</label>
    </ligand>
</feature>
<evidence type="ECO:0000256" key="4">
    <source>
        <dbReference type="ARBA" id="ARBA00012180"/>
    </source>
</evidence>
<dbReference type="Proteomes" id="UP001327219">
    <property type="component" value="Chromosome"/>
</dbReference>
<dbReference type="InterPro" id="IPR036397">
    <property type="entry name" value="RNaseH_sf"/>
</dbReference>
<comment type="subcellular location">
    <subcellularLocation>
        <location evidence="10">Cytoplasm</location>
    </subcellularLocation>
</comment>
<accession>A0ABZ0UQT9</accession>
<keyword evidence="7 10" id="KW-0255">Endonuclease</keyword>
<protein>
    <recommendedName>
        <fullName evidence="4 10">Ribonuclease H</fullName>
        <shortName evidence="10">RNase H</shortName>
        <ecNumber evidence="4 10">3.1.26.4</ecNumber>
    </recommendedName>
</protein>
<comment type="similarity">
    <text evidence="2 10">Belongs to the RNase H family.</text>
</comment>
<feature type="binding site" evidence="10">
    <location>
        <position position="18"/>
    </location>
    <ligand>
        <name>Mg(2+)</name>
        <dbReference type="ChEBI" id="CHEBI:18420"/>
        <label>2</label>
    </ligand>
</feature>
<dbReference type="SUPFAM" id="SSF53098">
    <property type="entry name" value="Ribonuclease H-like"/>
    <property type="match status" value="1"/>
</dbReference>
<dbReference type="NCBIfam" id="NF001236">
    <property type="entry name" value="PRK00203.1"/>
    <property type="match status" value="1"/>
</dbReference>
<reference evidence="12 13" key="1">
    <citation type="submission" date="2022-11" db="EMBL/GenBank/DDBJ databases">
        <title>Host association and intracellularity evolved multiple times independently in the Rickettsiales.</title>
        <authorList>
            <person name="Castelli M."/>
            <person name="Nardi T."/>
            <person name="Gammuto L."/>
            <person name="Bellinzona G."/>
            <person name="Sabaneyeva E."/>
            <person name="Potekhin A."/>
            <person name="Serra V."/>
            <person name="Petroni G."/>
            <person name="Sassera D."/>
        </authorList>
    </citation>
    <scope>NUCLEOTIDE SEQUENCE [LARGE SCALE GENOMIC DNA]</scope>
    <source>
        <strain evidence="12 13">NDG2</strain>
    </source>
</reference>
<sequence length="157" mass="18184">MYHGTEKSYIFFMQIYCDGSCFGNPGPGGWAAIFIKNNQVVQKICGYDKDTTNNKMELTAAIKALERVKETDVDIFTDSTYLQQGITVWIKSWKLNNWKNGKIKNVELWEELDKLNSALNVKWHWVKAHNGNKYNEMADRLAKGAIIQKKEFQEIKI</sequence>
<evidence type="ECO:0000256" key="3">
    <source>
        <dbReference type="ARBA" id="ARBA00011245"/>
    </source>
</evidence>
<comment type="subunit">
    <text evidence="3 10">Monomer.</text>
</comment>
<comment type="cofactor">
    <cofactor evidence="10">
        <name>Mg(2+)</name>
        <dbReference type="ChEBI" id="CHEBI:18420"/>
    </cofactor>
    <text evidence="10">Binds 1 Mg(2+) ion per subunit. May bind a second metal ion at a regulatory site, or after substrate binding.</text>
</comment>
<dbReference type="PANTHER" id="PTHR10642:SF26">
    <property type="entry name" value="RIBONUCLEASE H1"/>
    <property type="match status" value="1"/>
</dbReference>
<dbReference type="Pfam" id="PF00075">
    <property type="entry name" value="RNase_H"/>
    <property type="match status" value="1"/>
</dbReference>
<evidence type="ECO:0000256" key="2">
    <source>
        <dbReference type="ARBA" id="ARBA00005300"/>
    </source>
</evidence>
<evidence type="ECO:0000256" key="7">
    <source>
        <dbReference type="ARBA" id="ARBA00022759"/>
    </source>
</evidence>
<comment type="function">
    <text evidence="10">Endonuclease that specifically degrades the RNA of RNA-DNA hybrids.</text>
</comment>
<dbReference type="InterPro" id="IPR050092">
    <property type="entry name" value="RNase_H"/>
</dbReference>
<evidence type="ECO:0000256" key="10">
    <source>
        <dbReference type="HAMAP-Rule" id="MF_00042"/>
    </source>
</evidence>
<feature type="binding site" evidence="10">
    <location>
        <position position="18"/>
    </location>
    <ligand>
        <name>Mg(2+)</name>
        <dbReference type="ChEBI" id="CHEBI:18420"/>
        <label>1</label>
    </ligand>
</feature>
<evidence type="ECO:0000256" key="8">
    <source>
        <dbReference type="ARBA" id="ARBA00022801"/>
    </source>
</evidence>
<dbReference type="EC" id="3.1.26.4" evidence="4 10"/>
<evidence type="ECO:0000259" key="11">
    <source>
        <dbReference type="PROSITE" id="PS50879"/>
    </source>
</evidence>
<keyword evidence="6 10" id="KW-0479">Metal-binding</keyword>
<dbReference type="EMBL" id="CP110820">
    <property type="protein sequence ID" value="WPX97275.1"/>
    <property type="molecule type" value="Genomic_DNA"/>
</dbReference>
<feature type="binding site" evidence="10">
    <location>
        <position position="78"/>
    </location>
    <ligand>
        <name>Mg(2+)</name>
        <dbReference type="ChEBI" id="CHEBI:18420"/>
        <label>1</label>
    </ligand>
</feature>
<organism evidence="12 13">
    <name type="scientific">Candidatus Bandiella euplotis</name>
    <dbReference type="NCBI Taxonomy" id="1664265"/>
    <lineage>
        <taxon>Bacteria</taxon>
        <taxon>Pseudomonadati</taxon>
        <taxon>Pseudomonadota</taxon>
        <taxon>Alphaproteobacteria</taxon>
        <taxon>Rickettsiales</taxon>
        <taxon>Candidatus Midichloriaceae</taxon>
        <taxon>Candidatus Bandiella</taxon>
    </lineage>
</organism>
<name>A0ABZ0UQT9_9RICK</name>
<proteinExistence type="inferred from homology"/>
<dbReference type="PROSITE" id="PS50879">
    <property type="entry name" value="RNASE_H_1"/>
    <property type="match status" value="1"/>
</dbReference>
<comment type="catalytic activity">
    <reaction evidence="1 10">
        <text>Endonucleolytic cleavage to 5'-phosphomonoester.</text>
        <dbReference type="EC" id="3.1.26.4"/>
    </reaction>
</comment>
<keyword evidence="9 10" id="KW-0460">Magnesium</keyword>
<dbReference type="PANTHER" id="PTHR10642">
    <property type="entry name" value="RIBONUCLEASE H1"/>
    <property type="match status" value="1"/>
</dbReference>
<feature type="domain" description="RNase H type-1" evidence="11">
    <location>
        <begin position="9"/>
        <end position="147"/>
    </location>
</feature>
<keyword evidence="8 10" id="KW-0378">Hydrolase</keyword>
<keyword evidence="10" id="KW-0963">Cytoplasm</keyword>
<dbReference type="Gene3D" id="3.30.420.10">
    <property type="entry name" value="Ribonuclease H-like superfamily/Ribonuclease H"/>
    <property type="match status" value="1"/>
</dbReference>
<evidence type="ECO:0000256" key="1">
    <source>
        <dbReference type="ARBA" id="ARBA00000077"/>
    </source>
</evidence>
<keyword evidence="13" id="KW-1185">Reference proteome</keyword>
<keyword evidence="5 10" id="KW-0540">Nuclease</keyword>
<evidence type="ECO:0000313" key="13">
    <source>
        <dbReference type="Proteomes" id="UP001327219"/>
    </source>
</evidence>
<evidence type="ECO:0000256" key="6">
    <source>
        <dbReference type="ARBA" id="ARBA00022723"/>
    </source>
</evidence>
<dbReference type="InterPro" id="IPR002156">
    <property type="entry name" value="RNaseH_domain"/>
</dbReference>
<dbReference type="InterPro" id="IPR022892">
    <property type="entry name" value="RNaseHI"/>
</dbReference>
<dbReference type="HAMAP" id="MF_00042">
    <property type="entry name" value="RNase_H"/>
    <property type="match status" value="1"/>
</dbReference>
<evidence type="ECO:0000256" key="9">
    <source>
        <dbReference type="ARBA" id="ARBA00022842"/>
    </source>
</evidence>
<evidence type="ECO:0000313" key="12">
    <source>
        <dbReference type="EMBL" id="WPX97275.1"/>
    </source>
</evidence>
<gene>
    <name evidence="10" type="primary">rnhA</name>
    <name evidence="12" type="ORF">Bandiella_01422</name>
</gene>
<dbReference type="InterPro" id="IPR012337">
    <property type="entry name" value="RNaseH-like_sf"/>
</dbReference>
<dbReference type="CDD" id="cd09278">
    <property type="entry name" value="RNase_HI_prokaryote_like"/>
    <property type="match status" value="1"/>
</dbReference>